<evidence type="ECO:0000256" key="1">
    <source>
        <dbReference type="ARBA" id="ARBA00004752"/>
    </source>
</evidence>
<evidence type="ECO:0000256" key="12">
    <source>
        <dbReference type="HAMAP-Rule" id="MF_00208"/>
    </source>
</evidence>
<comment type="caution">
    <text evidence="12">Lacks conserved residue(s) required for the propagation of feature annotation.</text>
</comment>
<feature type="binding site" evidence="12">
    <location>
        <position position="180"/>
    </location>
    <ligand>
        <name>UDP-N-acetyl-alpha-D-muramoyl-L-alanyl-D-glutamate</name>
        <dbReference type="ChEBI" id="CHEBI:83900"/>
    </ligand>
</feature>
<dbReference type="Pfam" id="PF01225">
    <property type="entry name" value="Mur_ligase"/>
    <property type="match status" value="1"/>
</dbReference>
<sequence length="498" mass="55833">MNTQFLLSALKVKQIYGTVPKEVIAIEQDSRQAVSGCLFICTTGFTFDGHDFYKEALENGASIIVSERNLDMDFEKSALVIVSDTKKAMAILANRFFNYPSTKMTTFGVTGTNGKTTVTNLIYSMLREEKIQAGLSGTNGITINDELKSTENTTCDTITNQRMLKSALNNGISHMIMEVSSHGIAQGRLNGIDFDIVTFTNLSHDHLDFHGTMEQYGYTKGILFAQLGNDLTKNKYIVLNYDDPWFETYKNISAHEVISYGLQEQSDFYANKIIFHEDFTEFTLHTPEGSYCAKMRLLGTFNIYNAMAAIASLYASGSSVERLVTILQSISPISGRLEKLDINAPVTLYLDYAHTPNAIESSIQAVLPFKTNRLIYLAGTGGDRDDEKRPLMAEKASTADFVILTINDPRYENTENILRNMEKGMQHNNYVLIADRKEAITYAIEISEPGDILIIAGKGQENYQIIENTKQPYSDTRIIKEVSYRKFKKSKPTLNKNS</sequence>
<dbReference type="InterPro" id="IPR036615">
    <property type="entry name" value="Mur_ligase_C_dom_sf"/>
</dbReference>
<dbReference type="Gene3D" id="3.40.1390.10">
    <property type="entry name" value="MurE/MurF, N-terminal domain"/>
    <property type="match status" value="1"/>
</dbReference>
<dbReference type="SUPFAM" id="SSF63418">
    <property type="entry name" value="MurE/MurF N-terminal domain"/>
    <property type="match status" value="1"/>
</dbReference>
<keyword evidence="11 12" id="KW-0961">Cell wall biogenesis/degradation</keyword>
<comment type="pathway">
    <text evidence="1 12 13">Cell wall biogenesis; peptidoglycan biosynthesis.</text>
</comment>
<comment type="caution">
    <text evidence="17">The sequence shown here is derived from an EMBL/GenBank/DDBJ whole genome shotgun (WGS) entry which is preliminary data.</text>
</comment>
<evidence type="ECO:0000256" key="6">
    <source>
        <dbReference type="ARBA" id="ARBA00022741"/>
    </source>
</evidence>
<dbReference type="SUPFAM" id="SSF53623">
    <property type="entry name" value="MurD-like peptide ligases, catalytic domain"/>
    <property type="match status" value="1"/>
</dbReference>
<evidence type="ECO:0000256" key="13">
    <source>
        <dbReference type="RuleBase" id="RU004135"/>
    </source>
</evidence>
<comment type="subcellular location">
    <subcellularLocation>
        <location evidence="12 13">Cytoplasm</location>
    </subcellularLocation>
</comment>
<protein>
    <recommendedName>
        <fullName evidence="12">UDP-N-acetylmuramyl-tripeptide synthetase</fullName>
        <ecNumber evidence="12">6.3.2.-</ecNumber>
    </recommendedName>
    <alternativeName>
        <fullName evidence="12">UDP-MurNAc-tripeptide synthetase</fullName>
    </alternativeName>
</protein>
<dbReference type="PANTHER" id="PTHR23135:SF4">
    <property type="entry name" value="UDP-N-ACETYLMURAMOYL-L-ALANYL-D-GLUTAMATE--2,6-DIAMINOPIMELATE LIGASE MURE HOMOLOG, CHLOROPLASTIC"/>
    <property type="match status" value="1"/>
</dbReference>
<dbReference type="NCBIfam" id="NF001126">
    <property type="entry name" value="PRK00139.1-4"/>
    <property type="match status" value="1"/>
</dbReference>
<keyword evidence="5 12" id="KW-0132">Cell division</keyword>
<evidence type="ECO:0000256" key="11">
    <source>
        <dbReference type="ARBA" id="ARBA00023316"/>
    </source>
</evidence>
<comment type="cofactor">
    <cofactor evidence="12">
        <name>Mg(2+)</name>
        <dbReference type="ChEBI" id="CHEBI:18420"/>
    </cofactor>
</comment>
<dbReference type="RefSeq" id="WP_209479239.1">
    <property type="nucleotide sequence ID" value="NZ_JAGGKK010000002.1"/>
</dbReference>
<feature type="modified residue" description="N6-carboxylysine" evidence="12">
    <location>
        <position position="220"/>
    </location>
</feature>
<dbReference type="InterPro" id="IPR005761">
    <property type="entry name" value="UDP-N-AcMur-Glu-dNH2Pim_ligase"/>
</dbReference>
<evidence type="ECO:0000256" key="5">
    <source>
        <dbReference type="ARBA" id="ARBA00022618"/>
    </source>
</evidence>
<accession>A0ABS4H9N1</accession>
<dbReference type="NCBIfam" id="TIGR01085">
    <property type="entry name" value="murE"/>
    <property type="match status" value="1"/>
</dbReference>
<feature type="domain" description="Mur ligase N-terminal catalytic" evidence="14">
    <location>
        <begin position="26"/>
        <end position="96"/>
    </location>
</feature>
<dbReference type="EC" id="6.3.2.-" evidence="12"/>
<keyword evidence="9 12" id="KW-0573">Peptidoglycan synthesis</keyword>
<proteinExistence type="inferred from homology"/>
<dbReference type="InterPro" id="IPR018109">
    <property type="entry name" value="Folylpolyglutamate_synth_CS"/>
</dbReference>
<feature type="domain" description="Mur ligase C-terminal" evidence="15">
    <location>
        <begin position="335"/>
        <end position="459"/>
    </location>
</feature>
<reference evidence="17 18" key="1">
    <citation type="submission" date="2021-03" db="EMBL/GenBank/DDBJ databases">
        <title>Genomic Encyclopedia of Type Strains, Phase IV (KMG-IV): sequencing the most valuable type-strain genomes for metagenomic binning, comparative biology and taxonomic classification.</title>
        <authorList>
            <person name="Goeker M."/>
        </authorList>
    </citation>
    <scope>NUCLEOTIDE SEQUENCE [LARGE SCALE GENOMIC DNA]</scope>
    <source>
        <strain evidence="17 18">DSM 21085</strain>
    </source>
</reference>
<organism evidence="17 18">
    <name type="scientific">Virgibacillus litoralis</name>
    <dbReference type="NCBI Taxonomy" id="578221"/>
    <lineage>
        <taxon>Bacteria</taxon>
        <taxon>Bacillati</taxon>
        <taxon>Bacillota</taxon>
        <taxon>Bacilli</taxon>
        <taxon>Bacillales</taxon>
        <taxon>Bacillaceae</taxon>
        <taxon>Virgibacillus</taxon>
    </lineage>
</organism>
<name>A0ABS4H9N1_9BACI</name>
<dbReference type="InterPro" id="IPR036565">
    <property type="entry name" value="Mur-like_cat_sf"/>
</dbReference>
<evidence type="ECO:0000256" key="2">
    <source>
        <dbReference type="ARBA" id="ARBA00005898"/>
    </source>
</evidence>
<keyword evidence="18" id="KW-1185">Reference proteome</keyword>
<dbReference type="PANTHER" id="PTHR23135">
    <property type="entry name" value="MUR LIGASE FAMILY MEMBER"/>
    <property type="match status" value="1"/>
</dbReference>
<feature type="binding site" evidence="12">
    <location>
        <position position="188"/>
    </location>
    <ligand>
        <name>UDP-N-acetyl-alpha-D-muramoyl-L-alanyl-D-glutamate</name>
        <dbReference type="ChEBI" id="CHEBI:83900"/>
    </ligand>
</feature>
<dbReference type="Pfam" id="PF08245">
    <property type="entry name" value="Mur_ligase_M"/>
    <property type="match status" value="1"/>
</dbReference>
<feature type="domain" description="Mur ligase central" evidence="16">
    <location>
        <begin position="109"/>
        <end position="312"/>
    </location>
</feature>
<dbReference type="InterPro" id="IPR000713">
    <property type="entry name" value="Mur_ligase_N"/>
</dbReference>
<dbReference type="Gene3D" id="3.40.1190.10">
    <property type="entry name" value="Mur-like, catalytic domain"/>
    <property type="match status" value="1"/>
</dbReference>
<dbReference type="HAMAP" id="MF_00208">
    <property type="entry name" value="MurE"/>
    <property type="match status" value="1"/>
</dbReference>
<feature type="binding site" evidence="12">
    <location>
        <position position="186"/>
    </location>
    <ligand>
        <name>UDP-N-acetyl-alpha-D-muramoyl-L-alanyl-D-glutamate</name>
        <dbReference type="ChEBI" id="CHEBI:83900"/>
    </ligand>
</feature>
<comment type="function">
    <text evidence="12">Catalyzes the addition of an amino acid to the nucleotide precursor UDP-N-acetylmuramoyl-L-alanyl-D-glutamate (UMAG) in the biosynthesis of bacterial cell-wall peptidoglycan.</text>
</comment>
<dbReference type="InterPro" id="IPR035911">
    <property type="entry name" value="MurE/MurF_N"/>
</dbReference>
<evidence type="ECO:0000259" key="14">
    <source>
        <dbReference type="Pfam" id="PF01225"/>
    </source>
</evidence>
<evidence type="ECO:0000256" key="10">
    <source>
        <dbReference type="ARBA" id="ARBA00023306"/>
    </source>
</evidence>
<evidence type="ECO:0000256" key="7">
    <source>
        <dbReference type="ARBA" id="ARBA00022840"/>
    </source>
</evidence>
<dbReference type="Proteomes" id="UP001519328">
    <property type="component" value="Unassembled WGS sequence"/>
</dbReference>
<evidence type="ECO:0000256" key="8">
    <source>
        <dbReference type="ARBA" id="ARBA00022960"/>
    </source>
</evidence>
<dbReference type="GO" id="GO:0047482">
    <property type="term" value="F:UDP-N-acetylmuramoyl-L-alanyl-D-glutamate-L-lysine ligase activity"/>
    <property type="evidence" value="ECO:0007669"/>
    <property type="project" value="UniProtKB-EC"/>
</dbReference>
<keyword evidence="7 12" id="KW-0067">ATP-binding</keyword>
<dbReference type="InterPro" id="IPR013221">
    <property type="entry name" value="Mur_ligase_cen"/>
</dbReference>
<evidence type="ECO:0000313" key="18">
    <source>
        <dbReference type="Proteomes" id="UP001519328"/>
    </source>
</evidence>
<dbReference type="PROSITE" id="PS01011">
    <property type="entry name" value="FOLYLPOLYGLU_SYNT_1"/>
    <property type="match status" value="1"/>
</dbReference>
<gene>
    <name evidence="12" type="primary">murE</name>
    <name evidence="17" type="ORF">J2Z82_000542</name>
</gene>
<feature type="binding site" evidence="12">
    <location>
        <position position="152"/>
    </location>
    <ligand>
        <name>UDP-N-acetyl-alpha-D-muramoyl-L-alanyl-D-glutamate</name>
        <dbReference type="ChEBI" id="CHEBI:83900"/>
    </ligand>
</feature>
<evidence type="ECO:0000256" key="3">
    <source>
        <dbReference type="ARBA" id="ARBA00022490"/>
    </source>
</evidence>
<feature type="binding site" evidence="12">
    <location>
        <begin position="153"/>
        <end position="154"/>
    </location>
    <ligand>
        <name>UDP-N-acetyl-alpha-D-muramoyl-L-alanyl-D-glutamate</name>
        <dbReference type="ChEBI" id="CHEBI:83900"/>
    </ligand>
</feature>
<dbReference type="Pfam" id="PF02875">
    <property type="entry name" value="Mur_ligase_C"/>
    <property type="match status" value="1"/>
</dbReference>
<keyword evidence="4 12" id="KW-0436">Ligase</keyword>
<evidence type="ECO:0000256" key="4">
    <source>
        <dbReference type="ARBA" id="ARBA00022598"/>
    </source>
</evidence>
<feature type="binding site" evidence="12">
    <location>
        <position position="30"/>
    </location>
    <ligand>
        <name>UDP-N-acetyl-alpha-D-muramoyl-L-alanyl-D-glutamate</name>
        <dbReference type="ChEBI" id="CHEBI:83900"/>
    </ligand>
</feature>
<dbReference type="InterPro" id="IPR004101">
    <property type="entry name" value="Mur_ligase_C"/>
</dbReference>
<comment type="similarity">
    <text evidence="2 12">Belongs to the MurCDEF family. MurE subfamily.</text>
</comment>
<evidence type="ECO:0000259" key="16">
    <source>
        <dbReference type="Pfam" id="PF08245"/>
    </source>
</evidence>
<dbReference type="EMBL" id="JAGGKK010000002">
    <property type="protein sequence ID" value="MBP1947616.1"/>
    <property type="molecule type" value="Genomic_DNA"/>
</dbReference>
<evidence type="ECO:0000256" key="9">
    <source>
        <dbReference type="ARBA" id="ARBA00022984"/>
    </source>
</evidence>
<keyword evidence="8 12" id="KW-0133">Cell shape</keyword>
<keyword evidence="3 12" id="KW-0963">Cytoplasm</keyword>
<keyword evidence="12" id="KW-0460">Magnesium</keyword>
<evidence type="ECO:0000259" key="15">
    <source>
        <dbReference type="Pfam" id="PF02875"/>
    </source>
</evidence>
<dbReference type="Gene3D" id="3.90.190.20">
    <property type="entry name" value="Mur ligase, C-terminal domain"/>
    <property type="match status" value="1"/>
</dbReference>
<keyword evidence="6 12" id="KW-0547">Nucleotide-binding</keyword>
<dbReference type="SUPFAM" id="SSF53244">
    <property type="entry name" value="MurD-like peptide ligases, peptide-binding domain"/>
    <property type="match status" value="1"/>
</dbReference>
<comment type="PTM">
    <text evidence="12">Carboxylation is probably crucial for Mg(2+) binding and, consequently, for the gamma-phosphate positioning of ATP.</text>
</comment>
<keyword evidence="10 12" id="KW-0131">Cell cycle</keyword>
<feature type="binding site" evidence="12">
    <location>
        <begin position="111"/>
        <end position="117"/>
    </location>
    <ligand>
        <name>ATP</name>
        <dbReference type="ChEBI" id="CHEBI:30616"/>
    </ligand>
</feature>
<evidence type="ECO:0000313" key="17">
    <source>
        <dbReference type="EMBL" id="MBP1947616.1"/>
    </source>
</evidence>